<keyword evidence="3" id="KW-1003">Cell membrane</keyword>
<feature type="transmembrane region" description="Helical" evidence="9">
    <location>
        <begin position="183"/>
        <end position="210"/>
    </location>
</feature>
<dbReference type="GO" id="GO:0005921">
    <property type="term" value="C:gap junction"/>
    <property type="evidence" value="ECO:0007669"/>
    <property type="project" value="UniProtKB-UniRule"/>
</dbReference>
<evidence type="ECO:0000256" key="8">
    <source>
        <dbReference type="ARBA" id="ARBA00023303"/>
    </source>
</evidence>
<dbReference type="AlphaFoldDB" id="T1E108"/>
<evidence type="ECO:0000256" key="1">
    <source>
        <dbReference type="ARBA" id="ARBA00004651"/>
    </source>
</evidence>
<dbReference type="GO" id="GO:0034220">
    <property type="term" value="P:monoatomic ion transmembrane transport"/>
    <property type="evidence" value="ECO:0007669"/>
    <property type="project" value="UniProtKB-KW"/>
</dbReference>
<dbReference type="PROSITE" id="PS51013">
    <property type="entry name" value="PANNEXIN"/>
    <property type="match status" value="1"/>
</dbReference>
<feature type="transmembrane region" description="Helical" evidence="9">
    <location>
        <begin position="34"/>
        <end position="51"/>
    </location>
</feature>
<keyword evidence="8 9" id="KW-0407">Ion channel</keyword>
<feature type="transmembrane region" description="Helical" evidence="9">
    <location>
        <begin position="279"/>
        <end position="304"/>
    </location>
</feature>
<keyword evidence="2 9" id="KW-0813">Transport</keyword>
<dbReference type="GO" id="GO:0005886">
    <property type="term" value="C:plasma membrane"/>
    <property type="evidence" value="ECO:0007669"/>
    <property type="project" value="UniProtKB-SubCell"/>
</dbReference>
<sequence length="377" mass="44787">MFFLQFLQHLKEFSVIDNVGLDDTFDRINYQGNVIVLLIFMTFVTVRQYFYSPISCFVISRIGGRNQDKYLQNMCWTEGLYPVNFSRTIPQNNKDWDDLSNQQLEYYAWVPMVLGLQAIMYLFPWLLWQFTSFWISGVNFVDIMRISRSAHLLIDDVRRKQVKNIANGLFALMKLKTWLRTNLLFFTYLFIKLCYIITNCIQLWLIYYLLTFGRKEGYFRFGERIFSDLVNGRTWSETLIFPRSGMCRFKFENLGAVNYMFAQCSLPINMINEKIYVFLYFYIICNIILTTYSLCLWIIGFGFCKMFIHTLRNRILENSKKKTLYFEEFVNGFLKIDGTFVLKMVNSNVGSLMSEEIINGIFERYVETKEEGADNDS</sequence>
<name>T1E108_9PLAT</name>
<comment type="similarity">
    <text evidence="9">Belongs to the pannexin family.</text>
</comment>
<evidence type="ECO:0000256" key="5">
    <source>
        <dbReference type="ARBA" id="ARBA00022989"/>
    </source>
</evidence>
<evidence type="ECO:0000256" key="3">
    <source>
        <dbReference type="ARBA" id="ARBA00022475"/>
    </source>
</evidence>
<dbReference type="GO" id="GO:0005243">
    <property type="term" value="F:gap junction channel activity"/>
    <property type="evidence" value="ECO:0007669"/>
    <property type="project" value="TreeGrafter"/>
</dbReference>
<feature type="transmembrane region" description="Helical" evidence="9">
    <location>
        <begin position="106"/>
        <end position="128"/>
    </location>
</feature>
<reference evidence="10" key="1">
    <citation type="submission" date="2013-06" db="EMBL/GenBank/DDBJ databases">
        <title>Reactivating head regrowth in a regeneration deficient planarian species.</title>
        <authorList>
            <person name="Liu S.-Y."/>
            <person name="Brandl H."/>
            <person name="Henry I."/>
            <person name="Rink J."/>
        </authorList>
    </citation>
    <scope>NUCLEOTIDE SEQUENCE</scope>
</reference>
<protein>
    <recommendedName>
        <fullName evidence="9">Innexin</fullName>
    </recommendedName>
</protein>
<dbReference type="PANTHER" id="PTHR11893:SF36">
    <property type="entry name" value="INNEXIN-5"/>
    <property type="match status" value="1"/>
</dbReference>
<comment type="subcellular location">
    <subcellularLocation>
        <location evidence="1 9">Cell membrane</location>
        <topology evidence="1 9">Multi-pass membrane protein</topology>
    </subcellularLocation>
</comment>
<comment type="function">
    <text evidence="9">Structural component of the gap junctions.</text>
</comment>
<gene>
    <name evidence="9" type="primary">inx</name>
</gene>
<dbReference type="InterPro" id="IPR000990">
    <property type="entry name" value="Innexin"/>
</dbReference>
<dbReference type="PRINTS" id="PR01262">
    <property type="entry name" value="INNEXIN"/>
</dbReference>
<evidence type="ECO:0000256" key="6">
    <source>
        <dbReference type="ARBA" id="ARBA00023065"/>
    </source>
</evidence>
<accession>T1E108</accession>
<evidence type="ECO:0000313" key="10">
    <source>
        <dbReference type="EMBL" id="JAA92603.1"/>
    </source>
</evidence>
<proteinExistence type="evidence at transcript level"/>
<keyword evidence="5 9" id="KW-1133">Transmembrane helix</keyword>
<evidence type="ECO:0000256" key="9">
    <source>
        <dbReference type="RuleBase" id="RU010713"/>
    </source>
</evidence>
<evidence type="ECO:0000256" key="7">
    <source>
        <dbReference type="ARBA" id="ARBA00023136"/>
    </source>
</evidence>
<keyword evidence="4 9" id="KW-0812">Transmembrane</keyword>
<keyword evidence="7 9" id="KW-0472">Membrane</keyword>
<keyword evidence="6 9" id="KW-0406">Ion transport</keyword>
<evidence type="ECO:0000256" key="4">
    <source>
        <dbReference type="ARBA" id="ARBA00022692"/>
    </source>
</evidence>
<evidence type="ECO:0000256" key="2">
    <source>
        <dbReference type="ARBA" id="ARBA00022448"/>
    </source>
</evidence>
<dbReference type="Pfam" id="PF00876">
    <property type="entry name" value="Innexin"/>
    <property type="match status" value="1"/>
</dbReference>
<dbReference type="PANTHER" id="PTHR11893">
    <property type="entry name" value="INNEXIN"/>
    <property type="match status" value="1"/>
</dbReference>
<organism evidence="10">
    <name type="scientific">Dendrocoelum lacteum</name>
    <dbReference type="NCBI Taxonomy" id="27895"/>
    <lineage>
        <taxon>Eukaryota</taxon>
        <taxon>Metazoa</taxon>
        <taxon>Spiralia</taxon>
        <taxon>Lophotrochozoa</taxon>
        <taxon>Platyhelminthes</taxon>
        <taxon>Rhabditophora</taxon>
        <taxon>Seriata</taxon>
        <taxon>Tricladida</taxon>
        <taxon>Continenticola</taxon>
        <taxon>Planarioidea</taxon>
        <taxon>Dendrocoelidae</taxon>
        <taxon>Dendrocoelum</taxon>
    </lineage>
</organism>
<dbReference type="EMBL" id="GAKU01000034">
    <property type="protein sequence ID" value="JAA92603.1"/>
    <property type="molecule type" value="mRNA"/>
</dbReference>